<comment type="caution">
    <text evidence="4">The sequence shown here is derived from an EMBL/GenBank/DDBJ whole genome shotgun (WGS) entry which is preliminary data.</text>
</comment>
<evidence type="ECO:0000313" key="4">
    <source>
        <dbReference type="EMBL" id="KAK0400386.1"/>
    </source>
</evidence>
<evidence type="ECO:0008006" key="6">
    <source>
        <dbReference type="Google" id="ProtNLM"/>
    </source>
</evidence>
<keyword evidence="2" id="KW-0812">Transmembrane</keyword>
<feature type="region of interest" description="Disordered" evidence="1">
    <location>
        <begin position="193"/>
        <end position="231"/>
    </location>
</feature>
<dbReference type="Proteomes" id="UP001175271">
    <property type="component" value="Unassembled WGS sequence"/>
</dbReference>
<keyword evidence="2" id="KW-0472">Membrane</keyword>
<dbReference type="GO" id="GO:0005615">
    <property type="term" value="C:extracellular space"/>
    <property type="evidence" value="ECO:0007669"/>
    <property type="project" value="TreeGrafter"/>
</dbReference>
<feature type="transmembrane region" description="Helical" evidence="2">
    <location>
        <begin position="775"/>
        <end position="797"/>
    </location>
</feature>
<sequence>MVRLKPILSLVIPLFCVAHGASLSNVVEVACKRNPKLNMCAATRPGDESPLIGTGSSTENKTVVHSQAASQSSQNLNRSQMLHLRALAAQIAKVPGNPFVEQVRKDQDLVEFADEDEDDKGFINNQHKGGGSFVRSIDNTDAGSRIDEYCVKYQENYRYYCQGEPDRPPRLREVLYKFCPSYEINCPEKASQTSEELSAPIGKPTNPFSASSQRRPQQQQTDGFPDPSAPPKKFAIPCTPDCDIREHRHCTAECKCDFLYPIVQKFCNPPPIPLFLSTCRLWYNGCPKYERYHYASQFIYSKAEKGKKIAGPLPANGAPPPVGPVGGAGAGGFGGLGGPLRALARAAGTSKKEIYEPRARASGSQTQADDEHGKISNSAARSGRARASGASSRSKLEEGFVPQRGRVDSPIRPKAFQGNFPVLDPRSGGSNGYHQFDGLTDSQGVFHRPRSRSPFTKPGLWEPNPDNPHNRDHANKWYYHPDSVTADWLNGQVNWGRHWAVPAAGVGGTDGYSKLSLKSASLYLEMIALHVLLFFFFIGEICGCAPPGFIPSQDPAFVNARCSDLILYPVSAVDQSDQYRFDYSDVSFGNTHSQGATVAITCTTGGQPATVEGYDQQRTSIAASPSLLATCTNVGGSQYTWTILGRILHFASLSMVFALSQRSIFVPKLIIENSNCTDIKTIEISPSKLPIAADQNSCYPVDKHTNSTHPSHVVIIVQIPPQFIGESSEDEGYEPGDELLEKVVNLTGVTKSSKALQLVKVTGMVVTSVFEESHVALTISIIESVLIVGTFLLFFALKFGVPAYRMRQERQDFSHWNLENDYGETPSILQRDYNNDR</sequence>
<evidence type="ECO:0000256" key="3">
    <source>
        <dbReference type="SAM" id="SignalP"/>
    </source>
</evidence>
<feature type="signal peptide" evidence="3">
    <location>
        <begin position="1"/>
        <end position="20"/>
    </location>
</feature>
<dbReference type="InterPro" id="IPR053124">
    <property type="entry name" value="Notch_signaling_modulators"/>
</dbReference>
<name>A0AA39H6Y5_9BILA</name>
<evidence type="ECO:0000256" key="2">
    <source>
        <dbReference type="SAM" id="Phobius"/>
    </source>
</evidence>
<feature type="region of interest" description="Disordered" evidence="1">
    <location>
        <begin position="441"/>
        <end position="466"/>
    </location>
</feature>
<keyword evidence="3" id="KW-0732">Signal</keyword>
<keyword evidence="2" id="KW-1133">Transmembrane helix</keyword>
<dbReference type="GO" id="GO:0045747">
    <property type="term" value="P:positive regulation of Notch signaling pathway"/>
    <property type="evidence" value="ECO:0007669"/>
    <property type="project" value="TreeGrafter"/>
</dbReference>
<proteinExistence type="predicted"/>
<protein>
    <recommendedName>
        <fullName evidence="6">Ig-like domain-containing protein</fullName>
    </recommendedName>
</protein>
<gene>
    <name evidence="4" type="ORF">QR680_003472</name>
</gene>
<feature type="region of interest" description="Disordered" evidence="1">
    <location>
        <begin position="351"/>
        <end position="426"/>
    </location>
</feature>
<dbReference type="EMBL" id="JAUCMV010000005">
    <property type="protein sequence ID" value="KAK0400386.1"/>
    <property type="molecule type" value="Genomic_DNA"/>
</dbReference>
<keyword evidence="5" id="KW-1185">Reference proteome</keyword>
<reference evidence="4" key="1">
    <citation type="submission" date="2023-06" db="EMBL/GenBank/DDBJ databases">
        <title>Genomic analysis of the entomopathogenic nematode Steinernema hermaphroditum.</title>
        <authorList>
            <person name="Schwarz E.M."/>
            <person name="Heppert J.K."/>
            <person name="Baniya A."/>
            <person name="Schwartz H.T."/>
            <person name="Tan C.-H."/>
            <person name="Antoshechkin I."/>
            <person name="Sternberg P.W."/>
            <person name="Goodrich-Blair H."/>
            <person name="Dillman A.R."/>
        </authorList>
    </citation>
    <scope>NUCLEOTIDE SEQUENCE</scope>
    <source>
        <strain evidence="4">PS9179</strain>
        <tissue evidence="4">Whole animal</tissue>
    </source>
</reference>
<feature type="compositionally biased region" description="Low complexity" evidence="1">
    <location>
        <begin position="211"/>
        <end position="220"/>
    </location>
</feature>
<organism evidence="4 5">
    <name type="scientific">Steinernema hermaphroditum</name>
    <dbReference type="NCBI Taxonomy" id="289476"/>
    <lineage>
        <taxon>Eukaryota</taxon>
        <taxon>Metazoa</taxon>
        <taxon>Ecdysozoa</taxon>
        <taxon>Nematoda</taxon>
        <taxon>Chromadorea</taxon>
        <taxon>Rhabditida</taxon>
        <taxon>Tylenchina</taxon>
        <taxon>Panagrolaimomorpha</taxon>
        <taxon>Strongyloidoidea</taxon>
        <taxon>Steinernematidae</taxon>
        <taxon>Steinernema</taxon>
    </lineage>
</organism>
<dbReference type="AlphaFoldDB" id="A0AA39H6Y5"/>
<evidence type="ECO:0000313" key="5">
    <source>
        <dbReference type="Proteomes" id="UP001175271"/>
    </source>
</evidence>
<dbReference type="PANTHER" id="PTHR35015:SF4">
    <property type="entry name" value="PROTEIN CBR-OSM-7"/>
    <property type="match status" value="1"/>
</dbReference>
<accession>A0AA39H6Y5</accession>
<feature type="chain" id="PRO_5041443367" description="Ig-like domain-containing protein" evidence="3">
    <location>
        <begin position="21"/>
        <end position="837"/>
    </location>
</feature>
<evidence type="ECO:0000256" key="1">
    <source>
        <dbReference type="SAM" id="MobiDB-lite"/>
    </source>
</evidence>
<dbReference type="GO" id="GO:0005112">
    <property type="term" value="F:Notch binding"/>
    <property type="evidence" value="ECO:0007669"/>
    <property type="project" value="TreeGrafter"/>
</dbReference>
<dbReference type="PANTHER" id="PTHR35015">
    <property type="entry name" value="PROTEIN CBR-OSM-7-RELATED"/>
    <property type="match status" value="1"/>
</dbReference>
<feature type="compositionally biased region" description="Low complexity" evidence="1">
    <location>
        <begin position="378"/>
        <end position="393"/>
    </location>
</feature>